<feature type="domain" description="Phorbol-ester/DAG-type" evidence="8">
    <location>
        <begin position="580"/>
        <end position="631"/>
    </location>
</feature>
<dbReference type="InterPro" id="IPR047983">
    <property type="entry name" value="DEF8_C1"/>
</dbReference>
<dbReference type="GO" id="GO:0008270">
    <property type="term" value="F:zinc ion binding"/>
    <property type="evidence" value="ECO:0007669"/>
    <property type="project" value="UniProtKB-KW"/>
</dbReference>
<feature type="compositionally biased region" description="Polar residues" evidence="7">
    <location>
        <begin position="489"/>
        <end position="500"/>
    </location>
</feature>
<keyword evidence="10" id="KW-1185">Reference proteome</keyword>
<comment type="function">
    <text evidence="6">Positively regulates lysosome peripheral distribution and ruffled border formation in osteoclasts. Involved in bone resorption.</text>
</comment>
<keyword evidence="2" id="KW-0677">Repeat</keyword>
<protein>
    <submittedName>
        <fullName evidence="9">Differentially expressed in FDCP 8-like protein</fullName>
    </submittedName>
</protein>
<evidence type="ECO:0000256" key="2">
    <source>
        <dbReference type="ARBA" id="ARBA00022737"/>
    </source>
</evidence>
<reference evidence="9" key="1">
    <citation type="submission" date="2021-02" db="EMBL/GenBank/DDBJ databases">
        <title>Comparative genomics reveals that relaxation of natural selection precedes convergent phenotypic evolution of cavefish.</title>
        <authorList>
            <person name="Peng Z."/>
        </authorList>
    </citation>
    <scope>NUCLEOTIDE SEQUENCE</scope>
    <source>
        <tissue evidence="9">Muscle</tissue>
    </source>
</reference>
<keyword evidence="4" id="KW-0862">Zinc</keyword>
<dbReference type="Proteomes" id="UP001059041">
    <property type="component" value="Unassembled WGS sequence"/>
</dbReference>
<dbReference type="InterPro" id="IPR002219">
    <property type="entry name" value="PKC_DAG/PE"/>
</dbReference>
<dbReference type="Pfam" id="PF13901">
    <property type="entry name" value="RH_dom"/>
    <property type="match status" value="1"/>
</dbReference>
<dbReference type="AlphaFoldDB" id="A0A9W7T587"/>
<dbReference type="InterPro" id="IPR008906">
    <property type="entry name" value="HATC_C_dom"/>
</dbReference>
<proteinExistence type="inferred from homology"/>
<dbReference type="CDD" id="cd20819">
    <property type="entry name" value="C1_DEF8"/>
    <property type="match status" value="1"/>
</dbReference>
<dbReference type="Pfam" id="PF05699">
    <property type="entry name" value="Dimer_Tnp_hAT"/>
    <property type="match status" value="1"/>
</dbReference>
<feature type="non-terminal residue" evidence="9">
    <location>
        <position position="807"/>
    </location>
</feature>
<dbReference type="GO" id="GO:0046983">
    <property type="term" value="F:protein dimerization activity"/>
    <property type="evidence" value="ECO:0007669"/>
    <property type="project" value="InterPro"/>
</dbReference>
<dbReference type="FunFam" id="3.30.60.20:FF:000042">
    <property type="entry name" value="differentially expressed in FDCP 8 homolog isoform X2"/>
    <property type="match status" value="1"/>
</dbReference>
<evidence type="ECO:0000313" key="10">
    <source>
        <dbReference type="Proteomes" id="UP001059041"/>
    </source>
</evidence>
<dbReference type="InterPro" id="IPR012337">
    <property type="entry name" value="RNaseH-like_sf"/>
</dbReference>
<dbReference type="PROSITE" id="PS00479">
    <property type="entry name" value="ZF_DAG_PE_1"/>
    <property type="match status" value="1"/>
</dbReference>
<dbReference type="EMBL" id="JAFHDT010000225">
    <property type="protein sequence ID" value="KAI7790163.1"/>
    <property type="molecule type" value="Genomic_DNA"/>
</dbReference>
<feature type="compositionally biased region" description="Basic and acidic residues" evidence="7">
    <location>
        <begin position="467"/>
        <end position="487"/>
    </location>
</feature>
<evidence type="ECO:0000256" key="5">
    <source>
        <dbReference type="ARBA" id="ARBA00029450"/>
    </source>
</evidence>
<gene>
    <name evidence="9" type="ORF">IRJ41_001060</name>
</gene>
<evidence type="ECO:0000256" key="7">
    <source>
        <dbReference type="SAM" id="MobiDB-lite"/>
    </source>
</evidence>
<comment type="similarity">
    <text evidence="5">Belongs to the DEF8 family.</text>
</comment>
<name>A0A9W7T587_TRIRA</name>
<evidence type="ECO:0000256" key="4">
    <source>
        <dbReference type="ARBA" id="ARBA00022833"/>
    </source>
</evidence>
<sequence>MDGYGSSVLDTDYSLQLKMDLKDQRVTRAVRVCKNIVSAFSYSWKKKKALMKVQQELNLPQHKLKTATACVTRWGSMQMMIARVLEQRKAITQVLSEDKKSRHLVPSWADLDVLEAVSKALSPLMEFTDALSGEEYVTISFVKPVLHILNSRVLAEEEDDVELTKTIKTSILRYLKEKYSDPITEELLDTASFVDPRFKATYISAHNVPTIQEKVKTEMEKMSEAEVCRESQITETAEPTTSSAVAKKQKRSLGNFFKGSEATPSATPTLSLQQSLEAEMSSYLVSPMLDSEANPLDWWRKHHVHFPTLSKVAKKYLCIPATSSPSERVFSSGRNIVTCLRSCLKPEKSGFRSSHSTVTALLRVVNDILLSRDSGSINILILLDLSSAFDTVCHEILISRLFDIGITGSALSWLISYISDRKYYITIQGYKSAIAPVSQGVPQDVNTIMEYNEKLARFRQGQVNPFDRTEIDSSSEGKDPPKHEVRSEIFSSESKAQSSDHAMDLGLAEDHFSRPVGSFVASDIEHLKQAIEECKRLILELPEHSEKQKDTVVKLIHLRLKLQELKDPEEDEPNLQVVLEHRFSKEKSKSVKQMCDKCSTIIWGLIQTWYTCTGCYYRCHSKCMNLITKPCVRSKVSHQSEYELNICPEVGLDKQDYRCAECRTPISLRGIPSEARQCDYTGQYYCSSCHWNDTAIIPARVIHNWENQCDFVALMRILLHLIDNLALKTVKCLRTSFNFRIFHDSSQLYFECCLLSPHYGSCQDWFMAIDLKDAYFMSRSSLDIGRSDGSCSRDGHISTGSSHSVCP</sequence>
<dbReference type="InterPro" id="IPR025258">
    <property type="entry name" value="RH_dom"/>
</dbReference>
<accession>A0A9W7T587</accession>
<dbReference type="PROSITE" id="PS50081">
    <property type="entry name" value="ZF_DAG_PE_2"/>
    <property type="match status" value="1"/>
</dbReference>
<feature type="region of interest" description="Disordered" evidence="7">
    <location>
        <begin position="467"/>
        <end position="501"/>
    </location>
</feature>
<organism evidence="9 10">
    <name type="scientific">Triplophysa rosa</name>
    <name type="common">Cave loach</name>
    <dbReference type="NCBI Taxonomy" id="992332"/>
    <lineage>
        <taxon>Eukaryota</taxon>
        <taxon>Metazoa</taxon>
        <taxon>Chordata</taxon>
        <taxon>Craniata</taxon>
        <taxon>Vertebrata</taxon>
        <taxon>Euteleostomi</taxon>
        <taxon>Actinopterygii</taxon>
        <taxon>Neopterygii</taxon>
        <taxon>Teleostei</taxon>
        <taxon>Ostariophysi</taxon>
        <taxon>Cypriniformes</taxon>
        <taxon>Nemacheilidae</taxon>
        <taxon>Triplophysa</taxon>
    </lineage>
</organism>
<dbReference type="Pfam" id="PF00130">
    <property type="entry name" value="C1_1"/>
    <property type="match status" value="1"/>
</dbReference>
<dbReference type="Gene3D" id="3.30.60.20">
    <property type="match status" value="1"/>
</dbReference>
<evidence type="ECO:0000256" key="1">
    <source>
        <dbReference type="ARBA" id="ARBA00022723"/>
    </source>
</evidence>
<feature type="compositionally biased region" description="Polar residues" evidence="7">
    <location>
        <begin position="798"/>
        <end position="807"/>
    </location>
</feature>
<dbReference type="SMART" id="SM01175">
    <property type="entry name" value="DUF4206"/>
    <property type="match status" value="1"/>
</dbReference>
<feature type="region of interest" description="Disordered" evidence="7">
    <location>
        <begin position="786"/>
        <end position="807"/>
    </location>
</feature>
<dbReference type="PANTHER" id="PTHR12326">
    <property type="entry name" value="PLECKSTRIN HOMOLOGY DOMAIN CONTAINING PROTEIN"/>
    <property type="match status" value="1"/>
</dbReference>
<evidence type="ECO:0000256" key="6">
    <source>
        <dbReference type="ARBA" id="ARBA00045550"/>
    </source>
</evidence>
<keyword evidence="3" id="KW-0863">Zinc-finger</keyword>
<keyword evidence="1" id="KW-0479">Metal-binding</keyword>
<evidence type="ECO:0000256" key="3">
    <source>
        <dbReference type="ARBA" id="ARBA00022771"/>
    </source>
</evidence>
<evidence type="ECO:0000259" key="8">
    <source>
        <dbReference type="PROSITE" id="PS50081"/>
    </source>
</evidence>
<dbReference type="SUPFAM" id="SSF53098">
    <property type="entry name" value="Ribonuclease H-like"/>
    <property type="match status" value="1"/>
</dbReference>
<dbReference type="InterPro" id="IPR046349">
    <property type="entry name" value="C1-like_sf"/>
</dbReference>
<dbReference type="InterPro" id="IPR051366">
    <property type="entry name" value="DEF8"/>
</dbReference>
<comment type="caution">
    <text evidence="9">The sequence shown here is derived from an EMBL/GenBank/DDBJ whole genome shotgun (WGS) entry which is preliminary data.</text>
</comment>
<evidence type="ECO:0000313" key="9">
    <source>
        <dbReference type="EMBL" id="KAI7790163.1"/>
    </source>
</evidence>
<dbReference type="SUPFAM" id="SSF57889">
    <property type="entry name" value="Cysteine-rich domain"/>
    <property type="match status" value="1"/>
</dbReference>
<dbReference type="PANTHER" id="PTHR12326:SF3">
    <property type="entry name" value="DIFFERENTIALLY EXPRESSED IN FDCP 8 HOMOLOG"/>
    <property type="match status" value="1"/>
</dbReference>